<dbReference type="Pfam" id="PF02604">
    <property type="entry name" value="PhdYeFM_antitox"/>
    <property type="match status" value="1"/>
</dbReference>
<name>A0A382I9M3_9ZZZZ</name>
<protein>
    <recommendedName>
        <fullName evidence="3">Antitoxin</fullName>
    </recommendedName>
</protein>
<gene>
    <name evidence="2" type="ORF">METZ01_LOCUS248929</name>
</gene>
<dbReference type="InterPro" id="IPR036165">
    <property type="entry name" value="YefM-like_sf"/>
</dbReference>
<comment type="similarity">
    <text evidence="1">Belongs to the phD/YefM antitoxin family.</text>
</comment>
<dbReference type="AlphaFoldDB" id="A0A382I9M3"/>
<sequence>MEEIGIRELKQRASEILRQVREEHESFSVTYRGKVVAKLVPTMDPCPDQEVASAIWTRMDDLSWEVSAHWPTGSSASEAVSEQRREL</sequence>
<evidence type="ECO:0000256" key="1">
    <source>
        <dbReference type="ARBA" id="ARBA00009981"/>
    </source>
</evidence>
<evidence type="ECO:0008006" key="3">
    <source>
        <dbReference type="Google" id="ProtNLM"/>
    </source>
</evidence>
<dbReference type="EMBL" id="UINC01065922">
    <property type="protein sequence ID" value="SVB96075.1"/>
    <property type="molecule type" value="Genomic_DNA"/>
</dbReference>
<dbReference type="InterPro" id="IPR006442">
    <property type="entry name" value="Antitoxin_Phd/YefM"/>
</dbReference>
<dbReference type="NCBIfam" id="TIGR01552">
    <property type="entry name" value="phd_fam"/>
    <property type="match status" value="1"/>
</dbReference>
<accession>A0A382I9M3</accession>
<evidence type="ECO:0000313" key="2">
    <source>
        <dbReference type="EMBL" id="SVB96075.1"/>
    </source>
</evidence>
<dbReference type="Gene3D" id="3.40.1620.10">
    <property type="entry name" value="YefM-like domain"/>
    <property type="match status" value="1"/>
</dbReference>
<proteinExistence type="inferred from homology"/>
<organism evidence="2">
    <name type="scientific">marine metagenome</name>
    <dbReference type="NCBI Taxonomy" id="408172"/>
    <lineage>
        <taxon>unclassified sequences</taxon>
        <taxon>metagenomes</taxon>
        <taxon>ecological metagenomes</taxon>
    </lineage>
</organism>
<dbReference type="SUPFAM" id="SSF143120">
    <property type="entry name" value="YefM-like"/>
    <property type="match status" value="1"/>
</dbReference>
<reference evidence="2" key="1">
    <citation type="submission" date="2018-05" db="EMBL/GenBank/DDBJ databases">
        <authorList>
            <person name="Lanie J.A."/>
            <person name="Ng W.-L."/>
            <person name="Kazmierczak K.M."/>
            <person name="Andrzejewski T.M."/>
            <person name="Davidsen T.M."/>
            <person name="Wayne K.J."/>
            <person name="Tettelin H."/>
            <person name="Glass J.I."/>
            <person name="Rusch D."/>
            <person name="Podicherti R."/>
            <person name="Tsui H.-C.T."/>
            <person name="Winkler M.E."/>
        </authorList>
    </citation>
    <scope>NUCLEOTIDE SEQUENCE</scope>
</reference>